<keyword evidence="4" id="KW-0967">Endosome</keyword>
<dbReference type="GO" id="GO:0032511">
    <property type="term" value="P:late endosome to vacuole transport via multivesicular body sorting pathway"/>
    <property type="evidence" value="ECO:0007669"/>
    <property type="project" value="TreeGrafter"/>
</dbReference>
<dbReference type="GO" id="GO:0006900">
    <property type="term" value="P:vesicle budding from membrane"/>
    <property type="evidence" value="ECO:0007669"/>
    <property type="project" value="TreeGrafter"/>
</dbReference>
<dbReference type="GO" id="GO:0005771">
    <property type="term" value="C:multivesicular body"/>
    <property type="evidence" value="ECO:0007669"/>
    <property type="project" value="TreeGrafter"/>
</dbReference>
<keyword evidence="3" id="KW-0813">Transport</keyword>
<dbReference type="PANTHER" id="PTHR22761:SF5">
    <property type="entry name" value="CHARGED MULTIVESICULAR BODY PROTEIN 6"/>
    <property type="match status" value="1"/>
</dbReference>
<evidence type="ECO:0000256" key="1">
    <source>
        <dbReference type="ARBA" id="ARBA00004608"/>
    </source>
</evidence>
<reference evidence="7" key="1">
    <citation type="submission" date="2020-05" db="EMBL/GenBank/DDBJ databases">
        <title>Phylogenomic resolution of chytrid fungi.</title>
        <authorList>
            <person name="Stajich J.E."/>
            <person name="Amses K."/>
            <person name="Simmons R."/>
            <person name="Seto K."/>
            <person name="Myers J."/>
            <person name="Bonds A."/>
            <person name="Quandt C.A."/>
            <person name="Barry K."/>
            <person name="Liu P."/>
            <person name="Grigoriev I."/>
            <person name="Longcore J.E."/>
            <person name="James T.Y."/>
        </authorList>
    </citation>
    <scope>NUCLEOTIDE SEQUENCE</scope>
    <source>
        <strain evidence="7">JEL0513</strain>
    </source>
</reference>
<evidence type="ECO:0000256" key="4">
    <source>
        <dbReference type="ARBA" id="ARBA00022753"/>
    </source>
</evidence>
<evidence type="ECO:0000313" key="8">
    <source>
        <dbReference type="Proteomes" id="UP001211907"/>
    </source>
</evidence>
<dbReference type="PANTHER" id="PTHR22761">
    <property type="entry name" value="CHARGED MULTIVESICULAR BODY PROTEIN"/>
    <property type="match status" value="1"/>
</dbReference>
<keyword evidence="6" id="KW-0472">Membrane</keyword>
<evidence type="ECO:0000256" key="6">
    <source>
        <dbReference type="ARBA" id="ARBA00023136"/>
    </source>
</evidence>
<evidence type="ECO:0000256" key="2">
    <source>
        <dbReference type="ARBA" id="ARBA00006190"/>
    </source>
</evidence>
<dbReference type="Gene3D" id="6.10.140.1230">
    <property type="match status" value="1"/>
</dbReference>
<dbReference type="EMBL" id="JADGJH010000574">
    <property type="protein sequence ID" value="KAJ3126156.1"/>
    <property type="molecule type" value="Genomic_DNA"/>
</dbReference>
<protein>
    <submittedName>
        <fullName evidence="7">Vacuolar protein sorting-associated protein 20</fullName>
    </submittedName>
</protein>
<comment type="caution">
    <text evidence="7">The sequence shown here is derived from an EMBL/GenBank/DDBJ whole genome shotgun (WGS) entry which is preliminary data.</text>
</comment>
<accession>A0AAD5T2D5</accession>
<dbReference type="AlphaFoldDB" id="A0AAD5T2D5"/>
<sequence length="221" mass="24780">MGNAQGHQSAPPRVTAHDRAILDLKVQRDKLRRYQKKLAAVVVQETAVAKHHLANGDKKRALIALKMKKHQESLIEQTDMQLLTLEQMTETIEFALIEQDILEGLKKGNAVLNDIHKEMNLDDVQKLMEDTADAIEYQNEIDEMLSGKLNESDLQDIEDELDALVAQEVDTVPQVPETQLLIATKNPILNLPDVPITELTAATTITKKKVVNNRTEELLPA</sequence>
<comment type="subcellular location">
    <subcellularLocation>
        <location evidence="1">Endosome membrane</location>
    </subcellularLocation>
</comment>
<proteinExistence type="inferred from homology"/>
<gene>
    <name evidence="7" type="primary">VPS20</name>
    <name evidence="7" type="ORF">HK100_010415</name>
</gene>
<name>A0AAD5T2D5_9FUNG</name>
<evidence type="ECO:0000256" key="5">
    <source>
        <dbReference type="ARBA" id="ARBA00022927"/>
    </source>
</evidence>
<dbReference type="GO" id="GO:0015031">
    <property type="term" value="P:protein transport"/>
    <property type="evidence" value="ECO:0007669"/>
    <property type="project" value="UniProtKB-KW"/>
</dbReference>
<organism evidence="7 8">
    <name type="scientific">Physocladia obscura</name>
    <dbReference type="NCBI Taxonomy" id="109957"/>
    <lineage>
        <taxon>Eukaryota</taxon>
        <taxon>Fungi</taxon>
        <taxon>Fungi incertae sedis</taxon>
        <taxon>Chytridiomycota</taxon>
        <taxon>Chytridiomycota incertae sedis</taxon>
        <taxon>Chytridiomycetes</taxon>
        <taxon>Chytridiales</taxon>
        <taxon>Chytriomycetaceae</taxon>
        <taxon>Physocladia</taxon>
    </lineage>
</organism>
<keyword evidence="8" id="KW-1185">Reference proteome</keyword>
<comment type="similarity">
    <text evidence="2">Belongs to the SNF7 family.</text>
</comment>
<dbReference type="Pfam" id="PF03357">
    <property type="entry name" value="Snf7"/>
    <property type="match status" value="1"/>
</dbReference>
<dbReference type="GO" id="GO:0000815">
    <property type="term" value="C:ESCRT III complex"/>
    <property type="evidence" value="ECO:0007669"/>
    <property type="project" value="TreeGrafter"/>
</dbReference>
<dbReference type="InterPro" id="IPR005024">
    <property type="entry name" value="Snf7_fam"/>
</dbReference>
<evidence type="ECO:0000256" key="3">
    <source>
        <dbReference type="ARBA" id="ARBA00022448"/>
    </source>
</evidence>
<evidence type="ECO:0000313" key="7">
    <source>
        <dbReference type="EMBL" id="KAJ3126156.1"/>
    </source>
</evidence>
<dbReference type="Proteomes" id="UP001211907">
    <property type="component" value="Unassembled WGS sequence"/>
</dbReference>
<keyword evidence="5" id="KW-0653">Protein transport</keyword>